<dbReference type="InterPro" id="IPR059050">
    <property type="entry name" value="Rv3660c_N"/>
</dbReference>
<reference evidence="2 3" key="1">
    <citation type="submission" date="2020-03" db="EMBL/GenBank/DDBJ databases">
        <title>Genomic Encyclopedia of Type Strains, Phase III (KMG-III): the genomes of soil and plant-associated and newly described type strains.</title>
        <authorList>
            <person name="Whitman W."/>
        </authorList>
    </citation>
    <scope>NUCLEOTIDE SEQUENCE [LARGE SCALE GENOMIC DNA]</scope>
    <source>
        <strain evidence="2 3">CECT 4207</strain>
    </source>
</reference>
<dbReference type="Gene3D" id="3.40.50.300">
    <property type="entry name" value="P-loop containing nucleotide triphosphate hydrolases"/>
    <property type="match status" value="1"/>
</dbReference>
<dbReference type="EMBL" id="JAAOZD010000001">
    <property type="protein sequence ID" value="NIJ00484.1"/>
    <property type="molecule type" value="Genomic_DNA"/>
</dbReference>
<name>A0ABX0TDD1_9MICC</name>
<dbReference type="SUPFAM" id="SSF52540">
    <property type="entry name" value="P-loop containing nucleoside triphosphate hydrolases"/>
    <property type="match status" value="1"/>
</dbReference>
<gene>
    <name evidence="2" type="ORF">FHR86_000782</name>
</gene>
<proteinExistence type="predicted"/>
<dbReference type="Pfam" id="PF26563">
    <property type="entry name" value="Rv3660c_N"/>
    <property type="match status" value="1"/>
</dbReference>
<dbReference type="InterPro" id="IPR022521">
    <property type="entry name" value="Rv3660c"/>
</dbReference>
<comment type="caution">
    <text evidence="2">The sequence shown here is derived from an EMBL/GenBank/DDBJ whole genome shotgun (WGS) entry which is preliminary data.</text>
</comment>
<dbReference type="RefSeq" id="WP_167264057.1">
    <property type="nucleotide sequence ID" value="NZ_BAAAVO010000002.1"/>
</dbReference>
<feature type="domain" description="Rv3660c-like CheY-like N-terminal" evidence="1">
    <location>
        <begin position="35"/>
        <end position="129"/>
    </location>
</feature>
<evidence type="ECO:0000313" key="2">
    <source>
        <dbReference type="EMBL" id="NIJ00484.1"/>
    </source>
</evidence>
<accession>A0ABX0TDD1</accession>
<sequence>MSMENSRRRNNNRHAGVVSESQWLPPVTVRTLLVSSDAYLQEEAKRIVAAAGGELWIAADEDAATRHWDSSDVVLVGSDIKELPPRRRPPTVLLGRNGEGDSLWGKATALGAERVAVLPDAAAWLAEYLLITGSPEPGGVVTGVIGGCGGAGASTTAVWLAQAAAAHGISTLLVDGDPWGGGLELAVTDHDVPGLRWPDFAETVGSIDPTQFRDSLPVVGGFSCLSWPGTPEAFGIPGSRAVEAVMDAARRGFELTVVDVGRDSECIMGFAWGCDTMLLQCLAYLKPAVAAARVLSLMPYTDAGLLIRGNASASVDPVMIAESLGVPLKGVVPEVRGVPEGMEAGRLLDFGRRKQVRRFADAVLNLPRDGAAPETGFGVKGAGPEVKGRGR</sequence>
<dbReference type="InterPro" id="IPR027417">
    <property type="entry name" value="P-loop_NTPase"/>
</dbReference>
<dbReference type="Proteomes" id="UP000802392">
    <property type="component" value="Unassembled WGS sequence"/>
</dbReference>
<keyword evidence="3" id="KW-1185">Reference proteome</keyword>
<protein>
    <submittedName>
        <fullName evidence="2">Secretion/DNA translocation related CpaE-like protein</fullName>
    </submittedName>
</protein>
<evidence type="ECO:0000313" key="3">
    <source>
        <dbReference type="Proteomes" id="UP000802392"/>
    </source>
</evidence>
<dbReference type="NCBIfam" id="TIGR03815">
    <property type="entry name" value="CpaE_hom_Actino"/>
    <property type="match status" value="1"/>
</dbReference>
<evidence type="ECO:0000259" key="1">
    <source>
        <dbReference type="Pfam" id="PF26563"/>
    </source>
</evidence>
<organism evidence="2 3">
    <name type="scientific">Paenarthrobacter ilicis</name>
    <dbReference type="NCBI Taxonomy" id="43665"/>
    <lineage>
        <taxon>Bacteria</taxon>
        <taxon>Bacillati</taxon>
        <taxon>Actinomycetota</taxon>
        <taxon>Actinomycetes</taxon>
        <taxon>Micrococcales</taxon>
        <taxon>Micrococcaceae</taxon>
        <taxon>Paenarthrobacter</taxon>
    </lineage>
</organism>